<dbReference type="AlphaFoldDB" id="F0RQ62"/>
<geneLocation type="plasmid" evidence="1 2">
    <name>pDEIPR02</name>
</geneLocation>
<name>F0RQ62_DEIPM</name>
<proteinExistence type="predicted"/>
<gene>
    <name evidence="1" type="ordered locus">Deipr_2296</name>
</gene>
<reference evidence="1 2" key="2">
    <citation type="journal article" date="2012" name="Stand. Genomic Sci.">
        <title>Complete genome sequence of the orange-red pigmented, radioresistant Deinococcus proteolyticus type strain (MRP(T)).</title>
        <authorList>
            <person name="Copeland A."/>
            <person name="Zeytun A."/>
            <person name="Yassawong M."/>
            <person name="Nolan M."/>
            <person name="Lucas S."/>
            <person name="Hammon N."/>
            <person name="Deshpande S."/>
            <person name="Cheng J.F."/>
            <person name="Han C."/>
            <person name="Tapia R."/>
            <person name="Goodwin L.A."/>
            <person name="Pitluck S."/>
            <person name="Mavromatis K."/>
            <person name="Liolios K."/>
            <person name="Pagani I."/>
            <person name="Ivanova N."/>
            <person name="Mikhailova N."/>
            <person name="Pati A."/>
            <person name="Chen A."/>
            <person name="Palaniappan K."/>
            <person name="Land M."/>
            <person name="Hauser L."/>
            <person name="Jeffries C.D."/>
            <person name="Brambilla E.M."/>
            <person name="Rohde M."/>
            <person name="Sikorski J."/>
            <person name="Pukall R."/>
            <person name="Goker M."/>
            <person name="Detter J.C."/>
            <person name="Woyke T."/>
            <person name="Bristow J."/>
            <person name="Eisen J.A."/>
            <person name="Markowitz V."/>
            <person name="Hugenholtz P."/>
            <person name="Kyrpides N.C."/>
            <person name="Klenk H.P."/>
            <person name="Lapidus A."/>
        </authorList>
    </citation>
    <scope>NUCLEOTIDE SEQUENCE [LARGE SCALE GENOMIC DNA]</scope>
    <source>
        <strain evidence="2">ATCC 35074 / DSM 20540 / JCM 6276 / NBRC 101906 / NCIMB 13154 / VKM Ac-1939 / CCM 2703 / MRP</strain>
        <plasmid evidence="2">Plasmid pDEIPR02</plasmid>
    </source>
</reference>
<evidence type="ECO:0000313" key="2">
    <source>
        <dbReference type="Proteomes" id="UP000007718"/>
    </source>
</evidence>
<protein>
    <submittedName>
        <fullName evidence="1">Uncharacterized protein</fullName>
    </submittedName>
</protein>
<dbReference type="KEGG" id="dpt:Deipr_2296"/>
<dbReference type="EMBL" id="CP002538">
    <property type="protein sequence ID" value="ADY27421.1"/>
    <property type="molecule type" value="Genomic_DNA"/>
</dbReference>
<organism evidence="1 2">
    <name type="scientific">Deinococcus proteolyticus (strain ATCC 35074 / DSM 20540 / JCM 6276 / NBRC 101906 / NCIMB 13154 / VKM Ac-1939 / CCM 2703 / MRP)</name>
    <dbReference type="NCBI Taxonomy" id="693977"/>
    <lineage>
        <taxon>Bacteria</taxon>
        <taxon>Thermotogati</taxon>
        <taxon>Deinococcota</taxon>
        <taxon>Deinococci</taxon>
        <taxon>Deinococcales</taxon>
        <taxon>Deinococcaceae</taxon>
        <taxon>Deinococcus</taxon>
    </lineage>
</organism>
<dbReference type="Proteomes" id="UP000007718">
    <property type="component" value="Plasmid pDEIPR02"/>
</dbReference>
<dbReference type="HOGENOM" id="CLU_2342122_0_0_0"/>
<sequence>MNYIVYVPATRELCFQGMREPRSLAFPEQYREVTRIQAPDLRRTFALLQHGRPGCLMPEGEASFSVGGVLVEEGGLQGPVTLRCLDAGWEVLTRGEA</sequence>
<accession>F0RQ62</accession>
<keyword evidence="1" id="KW-0614">Plasmid</keyword>
<dbReference type="RefSeq" id="WP_013615775.1">
    <property type="nucleotide sequence ID" value="NC_015162.1"/>
</dbReference>
<evidence type="ECO:0000313" key="1">
    <source>
        <dbReference type="EMBL" id="ADY27421.1"/>
    </source>
</evidence>
<keyword evidence="2" id="KW-1185">Reference proteome</keyword>
<reference evidence="2" key="1">
    <citation type="submission" date="2011-02" db="EMBL/GenBank/DDBJ databases">
        <title>The complete sequence of plasmid2 of Deinococcus proteolyticus DSM 20540.</title>
        <authorList>
            <consortium name="US DOE Joint Genome Institute (JGI-PGF)"/>
            <person name="Lucas S."/>
            <person name="Copeland A."/>
            <person name="Lapidus A."/>
            <person name="Bruce D."/>
            <person name="Goodwin L."/>
            <person name="Pitluck S."/>
            <person name="Kyrpides N."/>
            <person name="Mavromatis K."/>
            <person name="Pagani I."/>
            <person name="Ivanova N."/>
            <person name="Ovchinnikova G."/>
            <person name="Zeytun A."/>
            <person name="Detter J.C."/>
            <person name="Han C."/>
            <person name="Land M."/>
            <person name="Hauser L."/>
            <person name="Markowitz V."/>
            <person name="Cheng J.-F."/>
            <person name="Hugenholtz P."/>
            <person name="Woyke T."/>
            <person name="Wu D."/>
            <person name="Pukall R."/>
            <person name="Steenblock K."/>
            <person name="Brambilla E."/>
            <person name="Klenk H.-P."/>
            <person name="Eisen J.A."/>
        </authorList>
    </citation>
    <scope>NUCLEOTIDE SEQUENCE [LARGE SCALE GENOMIC DNA]</scope>
    <source>
        <strain evidence="2">ATCC 35074 / DSM 20540 / JCM 6276 / NBRC 101906 / NCIMB 13154 / VKM Ac-1939 / CCM 2703 / MRP</strain>
        <plasmid evidence="2">Plasmid pDEIPR02</plasmid>
    </source>
</reference>